<dbReference type="Proteomes" id="UP000826195">
    <property type="component" value="Unassembled WGS sequence"/>
</dbReference>
<evidence type="ECO:0000256" key="1">
    <source>
        <dbReference type="SAM" id="MobiDB-lite"/>
    </source>
</evidence>
<organism evidence="2 3">
    <name type="scientific">Cotesia glomerata</name>
    <name type="common">Lepidopteran parasitic wasp</name>
    <name type="synonym">Apanteles glomeratus</name>
    <dbReference type="NCBI Taxonomy" id="32391"/>
    <lineage>
        <taxon>Eukaryota</taxon>
        <taxon>Metazoa</taxon>
        <taxon>Ecdysozoa</taxon>
        <taxon>Arthropoda</taxon>
        <taxon>Hexapoda</taxon>
        <taxon>Insecta</taxon>
        <taxon>Pterygota</taxon>
        <taxon>Neoptera</taxon>
        <taxon>Endopterygota</taxon>
        <taxon>Hymenoptera</taxon>
        <taxon>Apocrita</taxon>
        <taxon>Ichneumonoidea</taxon>
        <taxon>Braconidae</taxon>
        <taxon>Microgastrinae</taxon>
        <taxon>Cotesia</taxon>
    </lineage>
</organism>
<accession>A0AAV7I5W7</accession>
<reference evidence="2 3" key="1">
    <citation type="journal article" date="2021" name="J. Hered.">
        <title>A chromosome-level genome assembly of the parasitoid wasp, Cotesia glomerata (Hymenoptera: Braconidae).</title>
        <authorList>
            <person name="Pinto B.J."/>
            <person name="Weis J.J."/>
            <person name="Gamble T."/>
            <person name="Ode P.J."/>
            <person name="Paul R."/>
            <person name="Zaspel J.M."/>
        </authorList>
    </citation>
    <scope>NUCLEOTIDE SEQUENCE [LARGE SCALE GENOMIC DNA]</scope>
    <source>
        <strain evidence="2">CgM1</strain>
    </source>
</reference>
<dbReference type="AlphaFoldDB" id="A0AAV7I5W7"/>
<comment type="caution">
    <text evidence="2">The sequence shown here is derived from an EMBL/GenBank/DDBJ whole genome shotgun (WGS) entry which is preliminary data.</text>
</comment>
<feature type="region of interest" description="Disordered" evidence="1">
    <location>
        <begin position="1"/>
        <end position="20"/>
    </location>
</feature>
<feature type="region of interest" description="Disordered" evidence="1">
    <location>
        <begin position="103"/>
        <end position="124"/>
    </location>
</feature>
<keyword evidence="3" id="KW-1185">Reference proteome</keyword>
<protein>
    <submittedName>
        <fullName evidence="2">Uncharacterized protein</fullName>
    </submittedName>
</protein>
<proteinExistence type="predicted"/>
<name>A0AAV7I5W7_COTGL</name>
<evidence type="ECO:0000313" key="3">
    <source>
        <dbReference type="Proteomes" id="UP000826195"/>
    </source>
</evidence>
<evidence type="ECO:0000313" key="2">
    <source>
        <dbReference type="EMBL" id="KAH0544119.1"/>
    </source>
</evidence>
<dbReference type="EMBL" id="JAHXZJ010002242">
    <property type="protein sequence ID" value="KAH0544119.1"/>
    <property type="molecule type" value="Genomic_DNA"/>
</dbReference>
<gene>
    <name evidence="2" type="ORF">KQX54_001080</name>
</gene>
<sequence length="188" mass="21054">MRQISRVTTNKNSKNNRRRTNNLDFGSFDFPINYLAAYRRSLINQRSNQVQKILTTENAFVTSASLISSQMRLDKYRRLFGLSISLISIGVWNESPTWHRITPTAPRASYTGGPNPPRSSTSLSHSYSRETKQLIILAVPSIVTEFGSESNLNCLCSTTTSTQQPETLRSAVQCVNTTTISNNSNLET</sequence>